<feature type="compositionally biased region" description="Basic and acidic residues" evidence="1">
    <location>
        <begin position="292"/>
        <end position="310"/>
    </location>
</feature>
<dbReference type="InterPro" id="IPR036051">
    <property type="entry name" value="KRAB_dom_sf"/>
</dbReference>
<evidence type="ECO:0000313" key="4">
    <source>
        <dbReference type="Proteomes" id="UP001066276"/>
    </source>
</evidence>
<keyword evidence="4" id="KW-1185">Reference proteome</keyword>
<proteinExistence type="predicted"/>
<dbReference type="CDD" id="cd07765">
    <property type="entry name" value="KRAB_A-box"/>
    <property type="match status" value="1"/>
</dbReference>
<dbReference type="Gene3D" id="6.10.140.140">
    <property type="match status" value="1"/>
</dbReference>
<gene>
    <name evidence="3" type="ORF">NDU88_000038</name>
</gene>
<reference evidence="3" key="1">
    <citation type="journal article" date="2022" name="bioRxiv">
        <title>Sequencing and chromosome-scale assembly of the giantPleurodeles waltlgenome.</title>
        <authorList>
            <person name="Brown T."/>
            <person name="Elewa A."/>
            <person name="Iarovenko S."/>
            <person name="Subramanian E."/>
            <person name="Araus A.J."/>
            <person name="Petzold A."/>
            <person name="Susuki M."/>
            <person name="Suzuki K.-i.T."/>
            <person name="Hayashi T."/>
            <person name="Toyoda A."/>
            <person name="Oliveira C."/>
            <person name="Osipova E."/>
            <person name="Leigh N.D."/>
            <person name="Simon A."/>
            <person name="Yun M.H."/>
        </authorList>
    </citation>
    <scope>NUCLEOTIDE SEQUENCE</scope>
    <source>
        <strain evidence="3">20211129_DDA</strain>
        <tissue evidence="3">Liver</tissue>
    </source>
</reference>
<dbReference type="SMART" id="SM00349">
    <property type="entry name" value="KRAB"/>
    <property type="match status" value="1"/>
</dbReference>
<feature type="domain" description="KRAB" evidence="2">
    <location>
        <begin position="9"/>
        <end position="82"/>
    </location>
</feature>
<dbReference type="Pfam" id="PF01352">
    <property type="entry name" value="KRAB"/>
    <property type="match status" value="1"/>
</dbReference>
<evidence type="ECO:0000259" key="2">
    <source>
        <dbReference type="PROSITE" id="PS50805"/>
    </source>
</evidence>
<feature type="compositionally biased region" description="Polar residues" evidence="1">
    <location>
        <begin position="311"/>
        <end position="335"/>
    </location>
</feature>
<feature type="region of interest" description="Disordered" evidence="1">
    <location>
        <begin position="292"/>
        <end position="363"/>
    </location>
</feature>
<feature type="region of interest" description="Disordered" evidence="1">
    <location>
        <begin position="126"/>
        <end position="149"/>
    </location>
</feature>
<dbReference type="GO" id="GO:0006355">
    <property type="term" value="P:regulation of DNA-templated transcription"/>
    <property type="evidence" value="ECO:0007669"/>
    <property type="project" value="InterPro"/>
</dbReference>
<dbReference type="InterPro" id="IPR001909">
    <property type="entry name" value="KRAB"/>
</dbReference>
<name>A0AAV7NEX2_PLEWA</name>
<dbReference type="PROSITE" id="PS50805">
    <property type="entry name" value="KRAB"/>
    <property type="match status" value="1"/>
</dbReference>
<organism evidence="3 4">
    <name type="scientific">Pleurodeles waltl</name>
    <name type="common">Iberian ribbed newt</name>
    <dbReference type="NCBI Taxonomy" id="8319"/>
    <lineage>
        <taxon>Eukaryota</taxon>
        <taxon>Metazoa</taxon>
        <taxon>Chordata</taxon>
        <taxon>Craniata</taxon>
        <taxon>Vertebrata</taxon>
        <taxon>Euteleostomi</taxon>
        <taxon>Amphibia</taxon>
        <taxon>Batrachia</taxon>
        <taxon>Caudata</taxon>
        <taxon>Salamandroidea</taxon>
        <taxon>Salamandridae</taxon>
        <taxon>Pleurodelinae</taxon>
        <taxon>Pleurodeles</taxon>
    </lineage>
</organism>
<dbReference type="EMBL" id="JANPWB010000012">
    <property type="protein sequence ID" value="KAJ1111763.1"/>
    <property type="molecule type" value="Genomic_DNA"/>
</dbReference>
<protein>
    <recommendedName>
        <fullName evidence="2">KRAB domain-containing protein</fullName>
    </recommendedName>
</protein>
<sequence length="363" mass="39930">MSRQESDAVSFHDASPYFSEEEWTLLKEWQKELCRNLMKEIHQALISLGPLIATSVLSLKAKEKQKQYPKNSQESERDSVKPSPSLANLNKPCLAGLCILGKEDTEPTTSRDTEQGNIISLTIKDEEESSCPDDEDSMTVEHIRGPPEQGNIISLTIKDEEESSCPDDEDSMTLEHIGGPPGNCLEKAEEQVPVSANHLVEEDDVSISDPDSKVPVITSVFSLSTKPEEEISLQKTSEPEKRTTADLSDPGNMISKESSLCCERNRNFTSKPTLNQGQVLILEEKIPLTECDTREAVAHQRAPDTSHTDEQPSTSANASGQEAPPQEQQATSTPPSAEGDPPCKRALRSRQTPENIAKTPARK</sequence>
<evidence type="ECO:0000256" key="1">
    <source>
        <dbReference type="SAM" id="MobiDB-lite"/>
    </source>
</evidence>
<comment type="caution">
    <text evidence="3">The sequence shown here is derived from an EMBL/GenBank/DDBJ whole genome shotgun (WGS) entry which is preliminary data.</text>
</comment>
<accession>A0AAV7NEX2</accession>
<dbReference type="AlphaFoldDB" id="A0AAV7NEX2"/>
<feature type="region of interest" description="Disordered" evidence="1">
    <location>
        <begin position="226"/>
        <end position="254"/>
    </location>
</feature>
<dbReference type="Proteomes" id="UP001066276">
    <property type="component" value="Chromosome 8"/>
</dbReference>
<dbReference type="SUPFAM" id="SSF109640">
    <property type="entry name" value="KRAB domain (Kruppel-associated box)"/>
    <property type="match status" value="1"/>
</dbReference>
<evidence type="ECO:0000313" key="3">
    <source>
        <dbReference type="EMBL" id="KAJ1111763.1"/>
    </source>
</evidence>
<feature type="compositionally biased region" description="Acidic residues" evidence="1">
    <location>
        <begin position="126"/>
        <end position="138"/>
    </location>
</feature>
<feature type="region of interest" description="Disordered" evidence="1">
    <location>
        <begin position="64"/>
        <end position="87"/>
    </location>
</feature>